<dbReference type="Proteomes" id="UP001156856">
    <property type="component" value="Unassembled WGS sequence"/>
</dbReference>
<evidence type="ECO:0000259" key="5">
    <source>
        <dbReference type="PROSITE" id="PS51063"/>
    </source>
</evidence>
<comment type="caution">
    <text evidence="6">The sequence shown here is derived from an EMBL/GenBank/DDBJ whole genome shotgun (WGS) entry which is preliminary data.</text>
</comment>
<reference evidence="7" key="1">
    <citation type="journal article" date="2014" name="Int. J. Syst. Evol. Microbiol.">
        <title>Complete genome of a new Firmicutes species belonging to the dominant human colonic microbiota ('Ruminococcus bicirculans') reveals two chromosomes and a selective capacity to utilize plant glucans.</title>
        <authorList>
            <consortium name="NISC Comparative Sequencing Program"/>
            <person name="Wegmann U."/>
            <person name="Louis P."/>
            <person name="Goesmann A."/>
            <person name="Henrissat B."/>
            <person name="Duncan S.H."/>
            <person name="Flint H.J."/>
        </authorList>
    </citation>
    <scope>NUCLEOTIDE SEQUENCE</scope>
    <source>
        <strain evidence="7">NBRC 107715</strain>
    </source>
</reference>
<dbReference type="AlphaFoldDB" id="A0A512J6I5"/>
<dbReference type="InterPro" id="IPR018490">
    <property type="entry name" value="cNMP-bd_dom_sf"/>
</dbReference>
<keyword evidence="1" id="KW-0805">Transcription regulation</keyword>
<dbReference type="SMART" id="SM00419">
    <property type="entry name" value="HTH_CRP"/>
    <property type="match status" value="1"/>
</dbReference>
<dbReference type="InterPro" id="IPR012318">
    <property type="entry name" value="HTH_CRP"/>
</dbReference>
<evidence type="ECO:0000256" key="2">
    <source>
        <dbReference type="ARBA" id="ARBA00023125"/>
    </source>
</evidence>
<dbReference type="InterPro" id="IPR014710">
    <property type="entry name" value="RmlC-like_jellyroll"/>
</dbReference>
<reference evidence="9" key="2">
    <citation type="journal article" date="2019" name="Int. J. Syst. Evol. Microbiol.">
        <title>The Global Catalogue of Microorganisms (GCM) 10K type strain sequencing project: providing services to taxonomists for standard genome sequencing and annotation.</title>
        <authorList>
            <consortium name="The Broad Institute Genomics Platform"/>
            <consortium name="The Broad Institute Genome Sequencing Center for Infectious Disease"/>
            <person name="Wu L."/>
            <person name="Ma J."/>
        </authorList>
    </citation>
    <scope>NUCLEOTIDE SEQUENCE [LARGE SCALE GENOMIC DNA]</scope>
    <source>
        <strain evidence="9">NBRC 107715</strain>
    </source>
</reference>
<dbReference type="Gene3D" id="2.60.120.10">
    <property type="entry name" value="Jelly Rolls"/>
    <property type="match status" value="1"/>
</dbReference>
<accession>A0A512J6I5</accession>
<reference evidence="7" key="4">
    <citation type="submission" date="2023-01" db="EMBL/GenBank/DDBJ databases">
        <title>Draft genome sequence of Methylobacterium oxalidis strain NBRC 107715.</title>
        <authorList>
            <person name="Sun Q."/>
            <person name="Mori K."/>
        </authorList>
    </citation>
    <scope>NUCLEOTIDE SEQUENCE</scope>
    <source>
        <strain evidence="7">NBRC 107715</strain>
    </source>
</reference>
<dbReference type="SUPFAM" id="SSF46785">
    <property type="entry name" value="Winged helix' DNA-binding domain"/>
    <property type="match status" value="1"/>
</dbReference>
<dbReference type="OrthoDB" id="3525895at2"/>
<name>A0A512J6I5_9HYPH</name>
<dbReference type="InterPro" id="IPR050397">
    <property type="entry name" value="Env_Response_Regulators"/>
</dbReference>
<dbReference type="PROSITE" id="PS50042">
    <property type="entry name" value="CNMP_BINDING_3"/>
    <property type="match status" value="1"/>
</dbReference>
<evidence type="ECO:0000313" key="6">
    <source>
        <dbReference type="EMBL" id="GEP05520.1"/>
    </source>
</evidence>
<dbReference type="Gene3D" id="1.10.10.10">
    <property type="entry name" value="Winged helix-like DNA-binding domain superfamily/Winged helix DNA-binding domain"/>
    <property type="match status" value="1"/>
</dbReference>
<evidence type="ECO:0000313" key="7">
    <source>
        <dbReference type="EMBL" id="GLS65587.1"/>
    </source>
</evidence>
<organism evidence="6 8">
    <name type="scientific">Methylobacterium oxalidis</name>
    <dbReference type="NCBI Taxonomy" id="944322"/>
    <lineage>
        <taxon>Bacteria</taxon>
        <taxon>Pseudomonadati</taxon>
        <taxon>Pseudomonadota</taxon>
        <taxon>Alphaproteobacteria</taxon>
        <taxon>Hyphomicrobiales</taxon>
        <taxon>Methylobacteriaceae</taxon>
        <taxon>Methylobacterium</taxon>
    </lineage>
</organism>
<dbReference type="SMART" id="SM00100">
    <property type="entry name" value="cNMP"/>
    <property type="match status" value="1"/>
</dbReference>
<gene>
    <name evidence="7" type="ORF">GCM10007888_39690</name>
    <name evidence="6" type="ORF">MOX02_35580</name>
</gene>
<dbReference type="PANTHER" id="PTHR24567:SF68">
    <property type="entry name" value="DNA-BINDING TRANSCRIPTIONAL DUAL REGULATOR CRP"/>
    <property type="match status" value="1"/>
</dbReference>
<dbReference type="Pfam" id="PF00027">
    <property type="entry name" value="cNMP_binding"/>
    <property type="match status" value="1"/>
</dbReference>
<dbReference type="RefSeq" id="WP_147027082.1">
    <property type="nucleotide sequence ID" value="NZ_BJZU01000072.1"/>
</dbReference>
<dbReference type="InterPro" id="IPR036390">
    <property type="entry name" value="WH_DNA-bd_sf"/>
</dbReference>
<dbReference type="EMBL" id="BSPK01000075">
    <property type="protein sequence ID" value="GLS65587.1"/>
    <property type="molecule type" value="Genomic_DNA"/>
</dbReference>
<keyword evidence="2" id="KW-0238">DNA-binding</keyword>
<evidence type="ECO:0000256" key="1">
    <source>
        <dbReference type="ARBA" id="ARBA00023015"/>
    </source>
</evidence>
<feature type="domain" description="HTH crp-type" evidence="5">
    <location>
        <begin position="150"/>
        <end position="215"/>
    </location>
</feature>
<sequence length="231" mass="25230">MSKGSDFGLLLRLNPLFADLGPEIAATLAAMSTTRSLRAGDVLFREHDPGDALYGIRRGEVRIETGTASGKRLVLNTLGSGDVFGEIALLDGRPRTADAVAVEPTDLFVLRRADLLAYLAREPGIAIKLIELLCARVRYIAGQMNEMTVLPLSTRLARRLTVLAADFGSEIQISQEQLGAYVGSTRESVNRQLQAWRRAGHLDLRRGCIMLRDKAALSREAALLDADEEGW</sequence>
<dbReference type="GO" id="GO:0003677">
    <property type="term" value="F:DNA binding"/>
    <property type="evidence" value="ECO:0007669"/>
    <property type="project" value="UniProtKB-KW"/>
</dbReference>
<evidence type="ECO:0000313" key="9">
    <source>
        <dbReference type="Proteomes" id="UP001156856"/>
    </source>
</evidence>
<dbReference type="InterPro" id="IPR000595">
    <property type="entry name" value="cNMP-bd_dom"/>
</dbReference>
<dbReference type="PROSITE" id="PS51063">
    <property type="entry name" value="HTH_CRP_2"/>
    <property type="match status" value="1"/>
</dbReference>
<dbReference type="PANTHER" id="PTHR24567">
    <property type="entry name" value="CRP FAMILY TRANSCRIPTIONAL REGULATORY PROTEIN"/>
    <property type="match status" value="1"/>
</dbReference>
<evidence type="ECO:0000313" key="8">
    <source>
        <dbReference type="Proteomes" id="UP000321960"/>
    </source>
</evidence>
<keyword evidence="9" id="KW-1185">Reference proteome</keyword>
<dbReference type="PROSITE" id="PS00889">
    <property type="entry name" value="CNMP_BINDING_2"/>
    <property type="match status" value="1"/>
</dbReference>
<protein>
    <submittedName>
        <fullName evidence="6">Transcriptional regulator</fullName>
    </submittedName>
</protein>
<dbReference type="InterPro" id="IPR018488">
    <property type="entry name" value="cNMP-bd_CS"/>
</dbReference>
<dbReference type="CDD" id="cd00038">
    <property type="entry name" value="CAP_ED"/>
    <property type="match status" value="1"/>
</dbReference>
<evidence type="ECO:0000256" key="3">
    <source>
        <dbReference type="ARBA" id="ARBA00023163"/>
    </source>
</evidence>
<dbReference type="Proteomes" id="UP000321960">
    <property type="component" value="Unassembled WGS sequence"/>
</dbReference>
<dbReference type="InterPro" id="IPR036388">
    <property type="entry name" value="WH-like_DNA-bd_sf"/>
</dbReference>
<keyword evidence="3" id="KW-0804">Transcription</keyword>
<feature type="domain" description="Cyclic nucleotide-binding" evidence="4">
    <location>
        <begin position="16"/>
        <end position="136"/>
    </location>
</feature>
<dbReference type="Pfam" id="PF13545">
    <property type="entry name" value="HTH_Crp_2"/>
    <property type="match status" value="1"/>
</dbReference>
<dbReference type="EMBL" id="BJZU01000072">
    <property type="protein sequence ID" value="GEP05520.1"/>
    <property type="molecule type" value="Genomic_DNA"/>
</dbReference>
<dbReference type="GO" id="GO:0005829">
    <property type="term" value="C:cytosol"/>
    <property type="evidence" value="ECO:0007669"/>
    <property type="project" value="TreeGrafter"/>
</dbReference>
<dbReference type="SUPFAM" id="SSF51206">
    <property type="entry name" value="cAMP-binding domain-like"/>
    <property type="match status" value="1"/>
</dbReference>
<reference evidence="6 8" key="3">
    <citation type="submission" date="2019-07" db="EMBL/GenBank/DDBJ databases">
        <title>Whole genome shotgun sequence of Methylobacterium oxalidis NBRC 107715.</title>
        <authorList>
            <person name="Hosoyama A."/>
            <person name="Uohara A."/>
            <person name="Ohji S."/>
            <person name="Ichikawa N."/>
        </authorList>
    </citation>
    <scope>NUCLEOTIDE SEQUENCE [LARGE SCALE GENOMIC DNA]</scope>
    <source>
        <strain evidence="6 8">NBRC 107715</strain>
    </source>
</reference>
<evidence type="ECO:0000259" key="4">
    <source>
        <dbReference type="PROSITE" id="PS50042"/>
    </source>
</evidence>
<proteinExistence type="predicted"/>
<dbReference type="GO" id="GO:0003700">
    <property type="term" value="F:DNA-binding transcription factor activity"/>
    <property type="evidence" value="ECO:0007669"/>
    <property type="project" value="TreeGrafter"/>
</dbReference>